<feature type="chain" id="PRO_5047477747" evidence="1">
    <location>
        <begin position="29"/>
        <end position="235"/>
    </location>
</feature>
<evidence type="ECO:0000313" key="2">
    <source>
        <dbReference type="EMBL" id="GAA6269693.1"/>
    </source>
</evidence>
<comment type="caution">
    <text evidence="2">The sequence shown here is derived from an EMBL/GenBank/DDBJ whole genome shotgun (WGS) entry which is preliminary data.</text>
</comment>
<dbReference type="EMBL" id="BAABXL010000001">
    <property type="protein sequence ID" value="GAA6269693.1"/>
    <property type="molecule type" value="Genomic_DNA"/>
</dbReference>
<evidence type="ECO:0000313" key="3">
    <source>
        <dbReference type="Proteomes" id="UP001600894"/>
    </source>
</evidence>
<accession>A0ABQ0B0B5</accession>
<sequence>MKRYGLYAAAICTAAVVGVGGCAATAKADSTELQSETAVETTKEESTTVVEPVSGAIESAEGSQPEKMEAVRIYGPVTHMEDGRLSIDNQSDASSAGEIILNVSQESTYVLDAVSGMPMALEDIRDGDTVYAYIGPAMTMSLPPMTNAAVIFANIPADFKVPDYVEVKSVVTDAQTSHTVLTGADGTEYTLSEDCEIFPYLTRNIVTLDDLTQGRKAAVWSDEDNTATRIMVFAE</sequence>
<keyword evidence="3" id="KW-1185">Reference proteome</keyword>
<name>A0ABQ0B0B5_9FIRM</name>
<proteinExistence type="predicted"/>
<reference evidence="2 3" key="1">
    <citation type="submission" date="2024-04" db="EMBL/GenBank/DDBJ databases">
        <title>Defined microbial consortia suppress multidrug-resistant proinflammatory Enterobacteriaceae via ecological control.</title>
        <authorList>
            <person name="Furuichi M."/>
            <person name="Kawaguchi T."/>
            <person name="Pust M."/>
            <person name="Yasuma K."/>
            <person name="Plichta D."/>
            <person name="Hasegawa N."/>
            <person name="Ohya T."/>
            <person name="Bhattarai S."/>
            <person name="Sasajima S."/>
            <person name="Aoto Y."/>
            <person name="Tuganbaev T."/>
            <person name="Yaginuma M."/>
            <person name="Ueda M."/>
            <person name="Okahashi N."/>
            <person name="Amafuji K."/>
            <person name="Kiridooshi Y."/>
            <person name="Sugita K."/>
            <person name="Strazar M."/>
            <person name="Skelly A."/>
            <person name="Suda W."/>
            <person name="Hattori M."/>
            <person name="Nakamoto N."/>
            <person name="Caballero S."/>
            <person name="Norman J."/>
            <person name="Olle B."/>
            <person name="Tanoue T."/>
            <person name="Arita M."/>
            <person name="Bucci V."/>
            <person name="Atarashi K."/>
            <person name="Xavier R."/>
            <person name="Honda K."/>
        </authorList>
    </citation>
    <scope>NUCLEOTIDE SEQUENCE [LARGE SCALE GENOMIC DNA]</scope>
    <source>
        <strain evidence="3">f13</strain>
    </source>
</reference>
<evidence type="ECO:0000256" key="1">
    <source>
        <dbReference type="SAM" id="SignalP"/>
    </source>
</evidence>
<dbReference type="PROSITE" id="PS51257">
    <property type="entry name" value="PROKAR_LIPOPROTEIN"/>
    <property type="match status" value="1"/>
</dbReference>
<dbReference type="Proteomes" id="UP001600894">
    <property type="component" value="Unassembled WGS sequence"/>
</dbReference>
<dbReference type="RefSeq" id="WP_176254544.1">
    <property type="nucleotide sequence ID" value="NZ_BAABXL010000001.1"/>
</dbReference>
<protein>
    <submittedName>
        <fullName evidence="2">Uncharacterized protein</fullName>
    </submittedName>
</protein>
<gene>
    <name evidence="2" type="ORF">F130042H8_27530</name>
</gene>
<feature type="signal peptide" evidence="1">
    <location>
        <begin position="1"/>
        <end position="28"/>
    </location>
</feature>
<keyword evidence="1" id="KW-0732">Signal</keyword>
<organism evidence="2 3">
    <name type="scientific">Enterocloster alcoholdehydrogenati</name>
    <dbReference type="NCBI Taxonomy" id="2547410"/>
    <lineage>
        <taxon>Bacteria</taxon>
        <taxon>Bacillati</taxon>
        <taxon>Bacillota</taxon>
        <taxon>Clostridia</taxon>
        <taxon>Lachnospirales</taxon>
        <taxon>Lachnospiraceae</taxon>
        <taxon>Enterocloster</taxon>
    </lineage>
</organism>